<dbReference type="PANTHER" id="PTHR30308:SF2">
    <property type="entry name" value="SSRA-BINDING PROTEIN"/>
    <property type="match status" value="1"/>
</dbReference>
<dbReference type="AlphaFoldDB" id="A0A851HKT0"/>
<name>A0A851HKT0_9MOLU</name>
<keyword evidence="1 3" id="KW-0963">Cytoplasm</keyword>
<keyword evidence="5" id="KW-1185">Reference proteome</keyword>
<sequence length="150" mass="17845">MKKTVILNKKASYDYFLDKKYCAGIKLLGNEVKSIRLGKVNLDSSYIYFVGDELFVYNMKIAKYDFSNNFDFEENRKKKLLLKKQEILQIKSKIKLKNFSVIPIKLFLIKNLFKLEFALAQGKKKYDKRADLKKKDDNLRIKKTLKYSEY</sequence>
<comment type="function">
    <text evidence="3">Required for rescue of stalled ribosomes mediated by trans-translation. Binds to transfer-messenger RNA (tmRNA), required for stable association of tmRNA with ribosomes. tmRNA and SmpB together mimic tRNA shape, replacing the anticodon stem-loop with SmpB. tmRNA is encoded by the ssrA gene; the 2 termini fold to resemble tRNA(Ala) and it encodes a 'tag peptide', a short internal open reading frame. During trans-translation Ala-aminoacylated tmRNA acts like a tRNA, entering the A-site of stalled ribosomes, displacing the stalled mRNA. The ribosome then switches to translate the ORF on the tmRNA; the nascent peptide is terminated with the 'tag peptide' encoded by the tmRNA and targeted for degradation. The ribosome is freed to recommence translation, which seems to be the essential function of trans-translation.</text>
</comment>
<evidence type="ECO:0000313" key="5">
    <source>
        <dbReference type="Proteomes" id="UP000568109"/>
    </source>
</evidence>
<evidence type="ECO:0000313" key="4">
    <source>
        <dbReference type="EMBL" id="NWN46029.1"/>
    </source>
</evidence>
<dbReference type="Pfam" id="PF01668">
    <property type="entry name" value="SmpB"/>
    <property type="match status" value="1"/>
</dbReference>
<dbReference type="InterPro" id="IPR020081">
    <property type="entry name" value="SsrA-bd_prot_CS"/>
</dbReference>
<dbReference type="InterPro" id="IPR000037">
    <property type="entry name" value="SsrA-bd_prot"/>
</dbReference>
<evidence type="ECO:0000256" key="1">
    <source>
        <dbReference type="ARBA" id="ARBA00022490"/>
    </source>
</evidence>
<proteinExistence type="inferred from homology"/>
<dbReference type="SUPFAM" id="SSF74982">
    <property type="entry name" value="Small protein B (SmpB)"/>
    <property type="match status" value="1"/>
</dbReference>
<gene>
    <name evidence="3 4" type="primary">smpB</name>
    <name evidence="4" type="ORF">HR065_02955</name>
</gene>
<comment type="similarity">
    <text evidence="3">Belongs to the SmpB family.</text>
</comment>
<dbReference type="PANTHER" id="PTHR30308">
    <property type="entry name" value="TMRNA-BINDING COMPONENT OF TRANS-TRANSLATION TAGGING COMPLEX"/>
    <property type="match status" value="1"/>
</dbReference>
<dbReference type="GO" id="GO:0070929">
    <property type="term" value="P:trans-translation"/>
    <property type="evidence" value="ECO:0007669"/>
    <property type="project" value="UniProtKB-UniRule"/>
</dbReference>
<keyword evidence="2 3" id="KW-0694">RNA-binding</keyword>
<evidence type="ECO:0000256" key="2">
    <source>
        <dbReference type="ARBA" id="ARBA00022884"/>
    </source>
</evidence>
<dbReference type="CDD" id="cd09294">
    <property type="entry name" value="SmpB"/>
    <property type="match status" value="1"/>
</dbReference>
<dbReference type="InterPro" id="IPR023620">
    <property type="entry name" value="SmpB"/>
</dbReference>
<dbReference type="Proteomes" id="UP000568109">
    <property type="component" value="Unassembled WGS sequence"/>
</dbReference>
<dbReference type="Gene3D" id="2.40.280.10">
    <property type="match status" value="1"/>
</dbReference>
<dbReference type="NCBIfam" id="NF003843">
    <property type="entry name" value="PRK05422.1"/>
    <property type="match status" value="1"/>
</dbReference>
<accession>A0A851HKT0</accession>
<dbReference type="HAMAP" id="MF_00023">
    <property type="entry name" value="SmpB"/>
    <property type="match status" value="1"/>
</dbReference>
<dbReference type="GO" id="GO:0005829">
    <property type="term" value="C:cytosol"/>
    <property type="evidence" value="ECO:0007669"/>
    <property type="project" value="TreeGrafter"/>
</dbReference>
<dbReference type="GO" id="GO:0003723">
    <property type="term" value="F:RNA binding"/>
    <property type="evidence" value="ECO:0007669"/>
    <property type="project" value="UniProtKB-UniRule"/>
</dbReference>
<organism evidence="4 5">
    <name type="scientific">Candidatus Phytoplasma pruni</name>
    <dbReference type="NCBI Taxonomy" id="479893"/>
    <lineage>
        <taxon>Bacteria</taxon>
        <taxon>Bacillati</taxon>
        <taxon>Mycoplasmatota</taxon>
        <taxon>Mollicutes</taxon>
        <taxon>Acholeplasmatales</taxon>
        <taxon>Acholeplasmataceae</taxon>
        <taxon>Candidatus Phytoplasma</taxon>
        <taxon>16SrIII (X-disease group)</taxon>
    </lineage>
</organism>
<dbReference type="EMBL" id="JABUOH010000062">
    <property type="protein sequence ID" value="NWN46029.1"/>
    <property type="molecule type" value="Genomic_DNA"/>
</dbReference>
<dbReference type="GO" id="GO:0070930">
    <property type="term" value="P:trans-translation-dependent protein tagging"/>
    <property type="evidence" value="ECO:0007669"/>
    <property type="project" value="TreeGrafter"/>
</dbReference>
<reference evidence="4 5" key="1">
    <citation type="submission" date="2020-06" db="EMBL/GenBank/DDBJ databases">
        <title>Draft genome sequence of Candidatus Phytoplasma pruni (X-disease group, subgroup 16SrIII-B) strain ChTDIII from Argentina.</title>
        <authorList>
            <person name="Fernandez F.D."/>
            <person name="Zuebert C."/>
            <person name="Huettel B."/>
            <person name="Kube M."/>
            <person name="Conci L.R."/>
        </authorList>
    </citation>
    <scope>NUCLEOTIDE SEQUENCE [LARGE SCALE GENOMIC DNA]</scope>
    <source>
        <strain evidence="4 5">ChTDIII</strain>
    </source>
</reference>
<comment type="subcellular location">
    <subcellularLocation>
        <location evidence="3">Cytoplasm</location>
    </subcellularLocation>
    <text evidence="3">The tmRNA-SmpB complex associates with stalled 70S ribosomes.</text>
</comment>
<dbReference type="NCBIfam" id="TIGR00086">
    <property type="entry name" value="smpB"/>
    <property type="match status" value="1"/>
</dbReference>
<dbReference type="RefSeq" id="WP_178734411.1">
    <property type="nucleotide sequence ID" value="NZ_JABUOH010000062.1"/>
</dbReference>
<protein>
    <recommendedName>
        <fullName evidence="3">SsrA-binding protein</fullName>
    </recommendedName>
    <alternativeName>
        <fullName evidence="3">Small protein B</fullName>
    </alternativeName>
</protein>
<comment type="caution">
    <text evidence="4">The sequence shown here is derived from an EMBL/GenBank/DDBJ whole genome shotgun (WGS) entry which is preliminary data.</text>
</comment>
<evidence type="ECO:0000256" key="3">
    <source>
        <dbReference type="HAMAP-Rule" id="MF_00023"/>
    </source>
</evidence>
<dbReference type="PROSITE" id="PS01317">
    <property type="entry name" value="SSRP"/>
    <property type="match status" value="1"/>
</dbReference>